<sequence length="124" mass="14218">MASPKLRKKRPTTSDNRGTADHDASTYDFFLDIEAAQRKDNEIHFFRLVSFTAVLVTLFVFAYHKYEVSRLKTLLKIKDEQYISAMTGGVVLTGEDASVYVMIMDQFLSLIYIIAILVGVITWW</sequence>
<dbReference type="OrthoDB" id="3525770at2759"/>
<dbReference type="EMBL" id="CAJHIA010000007">
    <property type="protein sequence ID" value="CAD6442311.1"/>
    <property type="molecule type" value="Genomic_DNA"/>
</dbReference>
<gene>
    <name evidence="3" type="ORF">SCLTRI_LOCUS2105</name>
</gene>
<keyword evidence="4" id="KW-1185">Reference proteome</keyword>
<evidence type="ECO:0000313" key="3">
    <source>
        <dbReference type="EMBL" id="CAD6442311.1"/>
    </source>
</evidence>
<protein>
    <submittedName>
        <fullName evidence="3">5fc8cebd-e696-4f0f-a42e-5dc4c69d6a85</fullName>
    </submittedName>
</protein>
<reference evidence="3" key="1">
    <citation type="submission" date="2020-10" db="EMBL/GenBank/DDBJ databases">
        <authorList>
            <person name="Kusch S."/>
        </authorList>
    </citation>
    <scope>NUCLEOTIDE SEQUENCE</scope>
    <source>
        <strain evidence="3">SwB9</strain>
    </source>
</reference>
<proteinExistence type="predicted"/>
<feature type="compositionally biased region" description="Basic residues" evidence="1">
    <location>
        <begin position="1"/>
        <end position="11"/>
    </location>
</feature>
<feature type="transmembrane region" description="Helical" evidence="2">
    <location>
        <begin position="99"/>
        <end position="123"/>
    </location>
</feature>
<dbReference type="AlphaFoldDB" id="A0A8H2VQ75"/>
<feature type="transmembrane region" description="Helical" evidence="2">
    <location>
        <begin position="45"/>
        <end position="64"/>
    </location>
</feature>
<name>A0A8H2VQ75_9HELO</name>
<feature type="region of interest" description="Disordered" evidence="1">
    <location>
        <begin position="1"/>
        <end position="23"/>
    </location>
</feature>
<dbReference type="Proteomes" id="UP000624404">
    <property type="component" value="Unassembled WGS sequence"/>
</dbReference>
<comment type="caution">
    <text evidence="3">The sequence shown here is derived from an EMBL/GenBank/DDBJ whole genome shotgun (WGS) entry which is preliminary data.</text>
</comment>
<accession>A0A8H2VQ75</accession>
<evidence type="ECO:0000256" key="2">
    <source>
        <dbReference type="SAM" id="Phobius"/>
    </source>
</evidence>
<evidence type="ECO:0000256" key="1">
    <source>
        <dbReference type="SAM" id="MobiDB-lite"/>
    </source>
</evidence>
<keyword evidence="2" id="KW-1133">Transmembrane helix</keyword>
<organism evidence="3 4">
    <name type="scientific">Sclerotinia trifoliorum</name>
    <dbReference type="NCBI Taxonomy" id="28548"/>
    <lineage>
        <taxon>Eukaryota</taxon>
        <taxon>Fungi</taxon>
        <taxon>Dikarya</taxon>
        <taxon>Ascomycota</taxon>
        <taxon>Pezizomycotina</taxon>
        <taxon>Leotiomycetes</taxon>
        <taxon>Helotiales</taxon>
        <taxon>Sclerotiniaceae</taxon>
        <taxon>Sclerotinia</taxon>
    </lineage>
</organism>
<keyword evidence="2" id="KW-0472">Membrane</keyword>
<evidence type="ECO:0000313" key="4">
    <source>
        <dbReference type="Proteomes" id="UP000624404"/>
    </source>
</evidence>
<keyword evidence="2" id="KW-0812">Transmembrane</keyword>